<accession>A0A4S8KYC7</accession>
<proteinExistence type="predicted"/>
<dbReference type="EMBL" id="ML179847">
    <property type="protein sequence ID" value="THU81042.1"/>
    <property type="molecule type" value="Genomic_DNA"/>
</dbReference>
<dbReference type="OrthoDB" id="443318at2759"/>
<reference evidence="1 2" key="1">
    <citation type="journal article" date="2019" name="Nat. Ecol. Evol.">
        <title>Megaphylogeny resolves global patterns of mushroom evolution.</title>
        <authorList>
            <person name="Varga T."/>
            <person name="Krizsan K."/>
            <person name="Foldi C."/>
            <person name="Dima B."/>
            <person name="Sanchez-Garcia M."/>
            <person name="Sanchez-Ramirez S."/>
            <person name="Szollosi G.J."/>
            <person name="Szarkandi J.G."/>
            <person name="Papp V."/>
            <person name="Albert L."/>
            <person name="Andreopoulos W."/>
            <person name="Angelini C."/>
            <person name="Antonin V."/>
            <person name="Barry K.W."/>
            <person name="Bougher N.L."/>
            <person name="Buchanan P."/>
            <person name="Buyck B."/>
            <person name="Bense V."/>
            <person name="Catcheside P."/>
            <person name="Chovatia M."/>
            <person name="Cooper J."/>
            <person name="Damon W."/>
            <person name="Desjardin D."/>
            <person name="Finy P."/>
            <person name="Geml J."/>
            <person name="Haridas S."/>
            <person name="Hughes K."/>
            <person name="Justo A."/>
            <person name="Karasinski D."/>
            <person name="Kautmanova I."/>
            <person name="Kiss B."/>
            <person name="Kocsube S."/>
            <person name="Kotiranta H."/>
            <person name="LaButti K.M."/>
            <person name="Lechner B.E."/>
            <person name="Liimatainen K."/>
            <person name="Lipzen A."/>
            <person name="Lukacs Z."/>
            <person name="Mihaltcheva S."/>
            <person name="Morgado L.N."/>
            <person name="Niskanen T."/>
            <person name="Noordeloos M.E."/>
            <person name="Ohm R.A."/>
            <person name="Ortiz-Santana B."/>
            <person name="Ovrebo C."/>
            <person name="Racz N."/>
            <person name="Riley R."/>
            <person name="Savchenko A."/>
            <person name="Shiryaev A."/>
            <person name="Soop K."/>
            <person name="Spirin V."/>
            <person name="Szebenyi C."/>
            <person name="Tomsovsky M."/>
            <person name="Tulloss R.E."/>
            <person name="Uehling J."/>
            <person name="Grigoriev I.V."/>
            <person name="Vagvolgyi C."/>
            <person name="Papp T."/>
            <person name="Martin F.M."/>
            <person name="Miettinen O."/>
            <person name="Hibbett D.S."/>
            <person name="Nagy L.G."/>
        </authorList>
    </citation>
    <scope>NUCLEOTIDE SEQUENCE [LARGE SCALE GENOMIC DNA]</scope>
    <source>
        <strain evidence="1 2">CBS 962.96</strain>
    </source>
</reference>
<organism evidence="1 2">
    <name type="scientific">Dendrothele bispora (strain CBS 962.96)</name>
    <dbReference type="NCBI Taxonomy" id="1314807"/>
    <lineage>
        <taxon>Eukaryota</taxon>
        <taxon>Fungi</taxon>
        <taxon>Dikarya</taxon>
        <taxon>Basidiomycota</taxon>
        <taxon>Agaricomycotina</taxon>
        <taxon>Agaricomycetes</taxon>
        <taxon>Agaricomycetidae</taxon>
        <taxon>Agaricales</taxon>
        <taxon>Agaricales incertae sedis</taxon>
        <taxon>Dendrothele</taxon>
    </lineage>
</organism>
<protein>
    <submittedName>
        <fullName evidence="1">Uncharacterized protein</fullName>
    </submittedName>
</protein>
<evidence type="ECO:0000313" key="2">
    <source>
        <dbReference type="Proteomes" id="UP000297245"/>
    </source>
</evidence>
<evidence type="ECO:0000313" key="1">
    <source>
        <dbReference type="EMBL" id="THU81042.1"/>
    </source>
</evidence>
<keyword evidence="2" id="KW-1185">Reference proteome</keyword>
<name>A0A4S8KYC7_DENBC</name>
<gene>
    <name evidence="1" type="ORF">K435DRAFT_487105</name>
</gene>
<sequence>MGQQVYSPPSNLFPCESPTTLVFTPVQRPFFPRYSVRIKMSDLCDPTVKPDIYYSTLLAPREQEHPSERRRDILNQWRTWMFVCNWIVFRARTIVSCSNDTGPKFHPESWNTNANIFFVD</sequence>
<dbReference type="AlphaFoldDB" id="A0A4S8KYC7"/>
<dbReference type="Proteomes" id="UP000297245">
    <property type="component" value="Unassembled WGS sequence"/>
</dbReference>